<reference evidence="2" key="1">
    <citation type="submission" date="2021-01" db="EMBL/GenBank/DDBJ databases">
        <title>Active Sulfur Cycling in an Early Earth Analoge.</title>
        <authorList>
            <person name="Hahn C.R."/>
            <person name="Youssef N.H."/>
            <person name="Elshahed M."/>
        </authorList>
    </citation>
    <scope>NUCLEOTIDE SEQUENCE</scope>
    <source>
        <strain evidence="2">Zod_Metabat.1151</strain>
    </source>
</reference>
<dbReference type="InterPro" id="IPR041120">
    <property type="entry name" value="PIN_9"/>
</dbReference>
<evidence type="ECO:0000259" key="1">
    <source>
        <dbReference type="Pfam" id="PF18477"/>
    </source>
</evidence>
<comment type="caution">
    <text evidence="2">The sequence shown here is derived from an EMBL/GenBank/DDBJ whole genome shotgun (WGS) entry which is preliminary data.</text>
</comment>
<gene>
    <name evidence="2" type="ORF">JW744_04340</name>
</gene>
<accession>A0A939CAD8</accession>
<name>A0A939CAD8_9ARCH</name>
<evidence type="ECO:0000313" key="3">
    <source>
        <dbReference type="Proteomes" id="UP000809243"/>
    </source>
</evidence>
<dbReference type="AlphaFoldDB" id="A0A939CAD8"/>
<protein>
    <recommendedName>
        <fullName evidence="1">VapC9 PIN-like domain-containing protein</fullName>
    </recommendedName>
</protein>
<proteinExistence type="predicted"/>
<organism evidence="2 3">
    <name type="scientific">Candidatus Iainarchaeum sp</name>
    <dbReference type="NCBI Taxonomy" id="3101447"/>
    <lineage>
        <taxon>Archaea</taxon>
        <taxon>Candidatus Iainarchaeota</taxon>
        <taxon>Candidatus Iainarchaeia</taxon>
        <taxon>Candidatus Iainarchaeales</taxon>
        <taxon>Candidatus Iainarchaeaceae</taxon>
        <taxon>Candidatus Iainarchaeum</taxon>
    </lineage>
</organism>
<feature type="domain" description="VapC9 PIN-like" evidence="1">
    <location>
        <begin position="10"/>
        <end position="122"/>
    </location>
</feature>
<sequence>MQPDKKCSAIAFDSNVLLAIERKKADVFSMARGIFGGKAEFAITKQVREEMESLKLKGKAMERAVKVAFIALEKEQVKVLKTGAKTADLSLVEAASRGYCIATNDIALRKRIKEFGVAIIYLSRDRFLKVAW</sequence>
<evidence type="ECO:0000313" key="2">
    <source>
        <dbReference type="EMBL" id="MBN2067670.1"/>
    </source>
</evidence>
<dbReference type="Pfam" id="PF18477">
    <property type="entry name" value="PIN_9"/>
    <property type="match status" value="1"/>
</dbReference>
<dbReference type="SUPFAM" id="SSF88723">
    <property type="entry name" value="PIN domain-like"/>
    <property type="match status" value="1"/>
</dbReference>
<dbReference type="Proteomes" id="UP000809243">
    <property type="component" value="Unassembled WGS sequence"/>
</dbReference>
<dbReference type="Gene3D" id="3.40.50.1010">
    <property type="entry name" value="5'-nuclease"/>
    <property type="match status" value="1"/>
</dbReference>
<dbReference type="EMBL" id="JAFGDB010000073">
    <property type="protein sequence ID" value="MBN2067670.1"/>
    <property type="molecule type" value="Genomic_DNA"/>
</dbReference>
<dbReference type="InterPro" id="IPR029060">
    <property type="entry name" value="PIN-like_dom_sf"/>
</dbReference>